<dbReference type="InterPro" id="IPR009430">
    <property type="entry name" value="GvpL/GvpF"/>
</dbReference>
<dbReference type="PANTHER" id="PTHR36852:SF1">
    <property type="entry name" value="PROTEIN GVPL 2"/>
    <property type="match status" value="1"/>
</dbReference>
<evidence type="ECO:0000313" key="5">
    <source>
        <dbReference type="Proteomes" id="UP000076720"/>
    </source>
</evidence>
<keyword evidence="1" id="KW-0304">Gas vesicle</keyword>
<dbReference type="Pfam" id="PF06386">
    <property type="entry name" value="GvpL_GvpF"/>
    <property type="match status" value="1"/>
</dbReference>
<proteinExistence type="inferred from homology"/>
<evidence type="ECO:0000256" key="2">
    <source>
        <dbReference type="ARBA" id="ARBA00035108"/>
    </source>
</evidence>
<comment type="similarity">
    <text evidence="3">Belongs to the gas vesicle GvpF/GvpL family.</text>
</comment>
<reference evidence="5" key="1">
    <citation type="submission" date="2015-10" db="EMBL/GenBank/DDBJ databases">
        <title>Complete genome sequence of Streptomyces ambofaciens DSM 40697.</title>
        <authorList>
            <person name="Thibessard A."/>
            <person name="Leblond P."/>
        </authorList>
    </citation>
    <scope>NUCLEOTIDE SEQUENCE [LARGE SCALE GENOMIC DNA]</scope>
    <source>
        <strain evidence="5">DSM 40697</strain>
    </source>
</reference>
<comment type="subcellular location">
    <subcellularLocation>
        <location evidence="2">Gas vesicle</location>
    </subcellularLocation>
</comment>
<dbReference type="EMBL" id="CP012949">
    <property type="protein sequence ID" value="ANB10170.1"/>
    <property type="molecule type" value="Genomic_DNA"/>
</dbReference>
<sequence>MTAPTTSAPDTTAPTTGADATTANATATATATALKALYVYGITPAGVSTPRSPGVDGAPVRLLTESGLCAAVSSAPARLRPRRRDLMAHQAVLDELAAQGPLLPMRFAVLSPRPDALASQLRADADHLKRQLEDVRGCVELNVKGTVVPGHFADLVRRDEGLRALALRTRRRPDYEGNVRLGEALARGVRREARRAAGDVLDRLTPLAVRTVRGPTDDEQVLSASFLLRSADERRFRRAVDELARACGDRLAISLTGPLPCYSFVDPSPERSGR</sequence>
<accession>A0ABN4PKR8</accession>
<reference evidence="4 5" key="2">
    <citation type="journal article" date="2016" name="Genome Announc.">
        <title>Complete Genome Sequence of Streptomyces ambofaciens DSM 40697, a Paradigm for Genome Plasticity Studies.</title>
        <authorList>
            <person name="Thibessard A."/>
            <person name="Leblond P."/>
        </authorList>
    </citation>
    <scope>NUCLEOTIDE SEQUENCE [LARGE SCALE GENOMIC DNA]</scope>
    <source>
        <strain evidence="4 5">DSM 40697</strain>
    </source>
</reference>
<evidence type="ECO:0000313" key="4">
    <source>
        <dbReference type="EMBL" id="ANB10170.1"/>
    </source>
</evidence>
<gene>
    <name evidence="4" type="ORF">SAM40697_6217</name>
</gene>
<keyword evidence="5" id="KW-1185">Reference proteome</keyword>
<dbReference type="RefSeq" id="WP_063483938.1">
    <property type="nucleotide sequence ID" value="NZ_CP012949.1"/>
</dbReference>
<evidence type="ECO:0000256" key="1">
    <source>
        <dbReference type="ARBA" id="ARBA00022987"/>
    </source>
</evidence>
<dbReference type="Proteomes" id="UP000076720">
    <property type="component" value="Chromosome"/>
</dbReference>
<evidence type="ECO:0000256" key="3">
    <source>
        <dbReference type="ARBA" id="ARBA00035643"/>
    </source>
</evidence>
<organism evidence="4 5">
    <name type="scientific">Streptomyces ambofaciens</name>
    <dbReference type="NCBI Taxonomy" id="1889"/>
    <lineage>
        <taxon>Bacteria</taxon>
        <taxon>Bacillati</taxon>
        <taxon>Actinomycetota</taxon>
        <taxon>Actinomycetes</taxon>
        <taxon>Kitasatosporales</taxon>
        <taxon>Streptomycetaceae</taxon>
        <taxon>Streptomyces</taxon>
    </lineage>
</organism>
<protein>
    <submittedName>
        <fullName evidence="4">Gas vesicle protein</fullName>
    </submittedName>
</protein>
<name>A0ABN4PKR8_STRAM</name>
<dbReference type="PANTHER" id="PTHR36852">
    <property type="entry name" value="PROTEIN GVPL 2"/>
    <property type="match status" value="1"/>
</dbReference>